<evidence type="ECO:0000256" key="6">
    <source>
        <dbReference type="SAM" id="Phobius"/>
    </source>
</evidence>
<dbReference type="Proteomes" id="UP000294772">
    <property type="component" value="Unassembled WGS sequence"/>
</dbReference>
<comment type="caution">
    <text evidence="8">The sequence shown here is derived from an EMBL/GenBank/DDBJ whole genome shotgun (WGS) entry which is preliminary data.</text>
</comment>
<evidence type="ECO:0000313" key="11">
    <source>
        <dbReference type="Proteomes" id="UP000294772"/>
    </source>
</evidence>
<dbReference type="GO" id="GO:0015171">
    <property type="term" value="F:amino acid transmembrane transporter activity"/>
    <property type="evidence" value="ECO:0007669"/>
    <property type="project" value="TreeGrafter"/>
</dbReference>
<keyword evidence="4 6" id="KW-1133">Transmembrane helix</keyword>
<feature type="signal peptide" evidence="7">
    <location>
        <begin position="1"/>
        <end position="24"/>
    </location>
</feature>
<dbReference type="RefSeq" id="WP_104355775.1">
    <property type="nucleotide sequence ID" value="NZ_CALFFA010000024.1"/>
</dbReference>
<feature type="chain" id="PRO_5040584373" evidence="7">
    <location>
        <begin position="25"/>
        <end position="225"/>
    </location>
</feature>
<dbReference type="EMBL" id="PSNY01000001">
    <property type="protein sequence ID" value="PPE71583.1"/>
    <property type="molecule type" value="Genomic_DNA"/>
</dbReference>
<organism evidence="8 10">
    <name type="scientific">Caldimonas thermodepolymerans</name>
    <dbReference type="NCBI Taxonomy" id="215580"/>
    <lineage>
        <taxon>Bacteria</taxon>
        <taxon>Pseudomonadati</taxon>
        <taxon>Pseudomonadota</taxon>
        <taxon>Betaproteobacteria</taxon>
        <taxon>Burkholderiales</taxon>
        <taxon>Sphaerotilaceae</taxon>
        <taxon>Caldimonas</taxon>
    </lineage>
</organism>
<accession>A0A2S5T9C6</accession>
<keyword evidence="10" id="KW-1185">Reference proteome</keyword>
<evidence type="ECO:0000256" key="1">
    <source>
        <dbReference type="ARBA" id="ARBA00004651"/>
    </source>
</evidence>
<keyword evidence="7" id="KW-0732">Signal</keyword>
<keyword evidence="2" id="KW-1003">Cell membrane</keyword>
<dbReference type="PANTHER" id="PTHR30086:SF20">
    <property type="entry name" value="ARGININE EXPORTER PROTEIN ARGO-RELATED"/>
    <property type="match status" value="1"/>
</dbReference>
<evidence type="ECO:0000313" key="10">
    <source>
        <dbReference type="Proteomes" id="UP000239406"/>
    </source>
</evidence>
<evidence type="ECO:0000313" key="9">
    <source>
        <dbReference type="EMBL" id="TCP08682.1"/>
    </source>
</evidence>
<dbReference type="OrthoDB" id="581870at2"/>
<keyword evidence="5 6" id="KW-0472">Membrane</keyword>
<evidence type="ECO:0000256" key="4">
    <source>
        <dbReference type="ARBA" id="ARBA00022989"/>
    </source>
</evidence>
<name>A0A2S5T9C6_9BURK</name>
<keyword evidence="3 6" id="KW-0812">Transmembrane</keyword>
<dbReference type="GO" id="GO:0005886">
    <property type="term" value="C:plasma membrane"/>
    <property type="evidence" value="ECO:0007669"/>
    <property type="project" value="UniProtKB-SubCell"/>
</dbReference>
<reference evidence="9 11" key="2">
    <citation type="submission" date="2019-03" db="EMBL/GenBank/DDBJ databases">
        <title>Genomic Encyclopedia of Type Strains, Phase IV (KMG-IV): sequencing the most valuable type-strain genomes for metagenomic binning, comparative biology and taxonomic classification.</title>
        <authorList>
            <person name="Goeker M."/>
        </authorList>
    </citation>
    <scope>NUCLEOTIDE SEQUENCE [LARGE SCALE GENOMIC DNA]</scope>
    <source>
        <strain evidence="9 11">DSM 15264</strain>
    </source>
</reference>
<proteinExistence type="predicted"/>
<reference evidence="8 10" key="1">
    <citation type="submission" date="2018-02" db="EMBL/GenBank/DDBJ databases">
        <title>Reclassifiation of [Polyangium] brachysporum DSM 7029 as Guopingzhaonella breviflexa gen. nov., sp. nov., a member of the family Comamonadaceae.</title>
        <authorList>
            <person name="Tang B."/>
        </authorList>
    </citation>
    <scope>NUCLEOTIDE SEQUENCE [LARGE SCALE GENOMIC DNA]</scope>
    <source>
        <strain evidence="8 10">DSM 15344</strain>
    </source>
</reference>
<dbReference type="InterPro" id="IPR001123">
    <property type="entry name" value="LeuE-type"/>
</dbReference>
<dbReference type="Proteomes" id="UP000239406">
    <property type="component" value="Unassembled WGS sequence"/>
</dbReference>
<dbReference type="AlphaFoldDB" id="A0A2S5T9C6"/>
<dbReference type="EMBL" id="SLXF01000002">
    <property type="protein sequence ID" value="TCP08682.1"/>
    <property type="molecule type" value="Genomic_DNA"/>
</dbReference>
<evidence type="ECO:0000256" key="7">
    <source>
        <dbReference type="SAM" id="SignalP"/>
    </source>
</evidence>
<gene>
    <name evidence="8" type="ORF">C1702_00880</name>
    <name evidence="9" type="ORF">EV676_102190</name>
</gene>
<feature type="transmembrane region" description="Helical" evidence="6">
    <location>
        <begin position="69"/>
        <end position="86"/>
    </location>
</feature>
<comment type="subcellular location">
    <subcellularLocation>
        <location evidence="1">Cell membrane</location>
        <topology evidence="1">Multi-pass membrane protein</topology>
    </subcellularLocation>
</comment>
<feature type="transmembrane region" description="Helical" evidence="6">
    <location>
        <begin position="40"/>
        <end position="64"/>
    </location>
</feature>
<sequence length="225" mass="23663">MLMLFAAAMALGFVFNAAPGAVFAETVRQGVRGGFRPALAVQVGSLVGDALWAVLGLAGVGLLVQSPALRLPVGLAGVAYLLWLAWDSWRAANQEFQVQPGAAGLPVRRALRAGMLLSVTNPHNVAYWAAIGSAMGAVGVREPSAAQYATFFAGFMTSSVLWCFICAALVDRVFRNVGQHWARLTYRACAIAFLVLALSSLRDLVAQRQEASAAEAGPPALHGQP</sequence>
<feature type="transmembrane region" description="Helical" evidence="6">
    <location>
        <begin position="148"/>
        <end position="170"/>
    </location>
</feature>
<evidence type="ECO:0000256" key="2">
    <source>
        <dbReference type="ARBA" id="ARBA00022475"/>
    </source>
</evidence>
<evidence type="ECO:0000256" key="5">
    <source>
        <dbReference type="ARBA" id="ARBA00023136"/>
    </source>
</evidence>
<dbReference type="Pfam" id="PF01810">
    <property type="entry name" value="LysE"/>
    <property type="match status" value="1"/>
</dbReference>
<protein>
    <submittedName>
        <fullName evidence="9">Chemosensory pili system protein ChpE/L-lysine exporter family protein LysE/ArgO</fullName>
    </submittedName>
    <submittedName>
        <fullName evidence="8">Chemotaxis protein</fullName>
    </submittedName>
</protein>
<dbReference type="PANTHER" id="PTHR30086">
    <property type="entry name" value="ARGININE EXPORTER PROTEIN ARGO"/>
    <property type="match status" value="1"/>
</dbReference>
<evidence type="ECO:0000313" key="8">
    <source>
        <dbReference type="EMBL" id="PPE71583.1"/>
    </source>
</evidence>
<evidence type="ECO:0000256" key="3">
    <source>
        <dbReference type="ARBA" id="ARBA00022692"/>
    </source>
</evidence>